<keyword evidence="4 8" id="KW-0799">Topoisomerase</keyword>
<organism evidence="12 13">
    <name type="scientific">Hypsibius exemplaris</name>
    <name type="common">Freshwater tardigrade</name>
    <dbReference type="NCBI Taxonomy" id="2072580"/>
    <lineage>
        <taxon>Eukaryota</taxon>
        <taxon>Metazoa</taxon>
        <taxon>Ecdysozoa</taxon>
        <taxon>Tardigrada</taxon>
        <taxon>Eutardigrada</taxon>
        <taxon>Parachela</taxon>
        <taxon>Hypsibioidea</taxon>
        <taxon>Hypsibiidae</taxon>
        <taxon>Hypsibius</taxon>
    </lineage>
</organism>
<feature type="compositionally biased region" description="Pro residues" evidence="9">
    <location>
        <begin position="699"/>
        <end position="713"/>
    </location>
</feature>
<feature type="compositionally biased region" description="Polar residues" evidence="9">
    <location>
        <begin position="669"/>
        <end position="678"/>
    </location>
</feature>
<dbReference type="Proteomes" id="UP000192578">
    <property type="component" value="Unassembled WGS sequence"/>
</dbReference>
<sequence>MRKVVMVAEKPSLAKTLAGFLSANRCTKGMIDVVGQVSRPLPLFEWDAPWPVTGEIVHYLMSSTYGHINEIEFVEEFRDWRKDPEGLFTCGVMKQPADPHAGVGRQLTGLGRNADFLVLWLDCDKEGENICFEVMDCIVPVMRKSPPMQRIYRAQFSALTAHDIQEALQHLRTPNQDEARSVDARMELDLRIGCAFTRFQTRFFKHKYGAEALRTTTMPFGPCQTPTLGFVVERHMAIQNFQPEPFWQVKVDVDIPGSGVLTLHWKRNRTLDRALAERILLSLRRHRFITVANVTSLEKRKLRPAALNTVQLLRLASSRLGMSPDEAMKIAEKLYMEGFISYPRTETTRYPSSFDRMSTLTNLGGDDEIGRWAAKLIYEVSDSRQVGKDRGDHPPIIPLKKPTVGLRNGDRAFLLYELICNYFLAGLASDCIYLEKTVVFDVEGERFQLDGVEVMEPGYTDILTNERMRFREVPGIAVGSSVGVRDCGLREDATRPPDYLSESDLIDLMEKHEIGTDASIAVHIQSIFKRNFAFLNDQRKIVPTPMGSALIGAYQALDDDLVKPQIRSTLERDLKLIAEGKAKKEEIIQHVLEIYKAKYRYLVLNIGIVDAAIASSLHLTPSMGQHNRQQSSFNNRPSPAANTSVRLESGRSRPNEHFRQPAKRRMDNRTPSCHGSSTKHFRRDEDLGNANEVPLGRLLPPPLPPASFLPPSPSKSSSGYSSGLSGPSTSSQPKDDFGLLNSFTRNRHRNVVQTPVSDLTRSSRIPSVPLASPTRLLSSSLPMPSANVNVYSNSTPSTSRVFSAPAAGGLNRQQPLFAVQQPVVPHLAPAPLLNRLPQSVLPPAPSADAEGATFLVPSTSRLSGVVAPQQPLVPLLSQQDVKAEPVWPGSARVAASVAISDSETSVAARPVVRVEGQVRAASIPPIVPAGAYEFDHVDVKPQIPLPVRTIAGVNLSPVPNLFLNCPALRAYSVQDKDPVQIVHELCSKALLDAPEFRVFQEGGPSHAPHFQSEVMISNRGTPYQTIGPFRAGTKKDAKKQVARVTILAFGFNL</sequence>
<dbReference type="EC" id="5.6.2.1" evidence="3 8"/>
<evidence type="ECO:0000256" key="8">
    <source>
        <dbReference type="RuleBase" id="RU362092"/>
    </source>
</evidence>
<feature type="compositionally biased region" description="Low complexity" evidence="9">
    <location>
        <begin position="714"/>
        <end position="732"/>
    </location>
</feature>
<feature type="domain" description="DRBM" evidence="10">
    <location>
        <begin position="977"/>
        <end position="1051"/>
    </location>
</feature>
<gene>
    <name evidence="12" type="ORF">BV898_13947</name>
</gene>
<evidence type="ECO:0000256" key="5">
    <source>
        <dbReference type="ARBA" id="ARBA00023125"/>
    </source>
</evidence>
<evidence type="ECO:0000256" key="1">
    <source>
        <dbReference type="ARBA" id="ARBA00000213"/>
    </source>
</evidence>
<dbReference type="SUPFAM" id="SSF54768">
    <property type="entry name" value="dsRNA-binding domain-like"/>
    <property type="match status" value="1"/>
</dbReference>
<keyword evidence="13" id="KW-1185">Reference proteome</keyword>
<dbReference type="Gene3D" id="1.10.460.10">
    <property type="entry name" value="Topoisomerase I, domain 2"/>
    <property type="match status" value="1"/>
</dbReference>
<evidence type="ECO:0000256" key="3">
    <source>
        <dbReference type="ARBA" id="ARBA00012891"/>
    </source>
</evidence>
<dbReference type="InterPro" id="IPR003601">
    <property type="entry name" value="Topo_IA_2"/>
</dbReference>
<dbReference type="Gene3D" id="3.40.50.140">
    <property type="match status" value="1"/>
</dbReference>
<proteinExistence type="inferred from homology"/>
<dbReference type="InterPro" id="IPR003602">
    <property type="entry name" value="Topo_IA_DNA-bd_dom"/>
</dbReference>
<dbReference type="PROSITE" id="PS52039">
    <property type="entry name" value="TOPO_IA_2"/>
    <property type="match status" value="1"/>
</dbReference>
<dbReference type="Gene3D" id="2.70.20.10">
    <property type="entry name" value="Topoisomerase I, domain 3"/>
    <property type="match status" value="1"/>
</dbReference>
<dbReference type="SMART" id="SM00436">
    <property type="entry name" value="TOP1Bc"/>
    <property type="match status" value="1"/>
</dbReference>
<comment type="catalytic activity">
    <reaction evidence="1 8">
        <text>ATP-independent breakage of single-stranded DNA, followed by passage and rejoining.</text>
        <dbReference type="EC" id="5.6.2.1"/>
    </reaction>
</comment>
<evidence type="ECO:0000256" key="9">
    <source>
        <dbReference type="SAM" id="MobiDB-lite"/>
    </source>
</evidence>
<feature type="compositionally biased region" description="Basic and acidic residues" evidence="9">
    <location>
        <begin position="648"/>
        <end position="668"/>
    </location>
</feature>
<dbReference type="InterPro" id="IPR014720">
    <property type="entry name" value="dsRBD_dom"/>
</dbReference>
<dbReference type="Gene3D" id="3.30.160.20">
    <property type="match status" value="1"/>
</dbReference>
<dbReference type="InterPro" id="IPR013497">
    <property type="entry name" value="Topo_IA_cen"/>
</dbReference>
<dbReference type="Gene3D" id="1.10.290.10">
    <property type="entry name" value="Topoisomerase I, domain 4"/>
    <property type="match status" value="1"/>
</dbReference>
<dbReference type="InterPro" id="IPR013825">
    <property type="entry name" value="Topo_IA_cen_sub2"/>
</dbReference>
<evidence type="ECO:0000313" key="13">
    <source>
        <dbReference type="Proteomes" id="UP000192578"/>
    </source>
</evidence>
<dbReference type="SMART" id="SM00437">
    <property type="entry name" value="TOP1Ac"/>
    <property type="match status" value="1"/>
</dbReference>
<feature type="compositionally biased region" description="Polar residues" evidence="9">
    <location>
        <begin position="622"/>
        <end position="646"/>
    </location>
</feature>
<keyword evidence="5 8" id="KW-0238">DNA-binding</keyword>
<dbReference type="PANTHER" id="PTHR11390">
    <property type="entry name" value="PROKARYOTIC DNA TOPOISOMERASE"/>
    <property type="match status" value="1"/>
</dbReference>
<dbReference type="CDD" id="cd00186">
    <property type="entry name" value="TOP1Ac"/>
    <property type="match status" value="1"/>
</dbReference>
<dbReference type="InterPro" id="IPR000380">
    <property type="entry name" value="Topo_IA"/>
</dbReference>
<dbReference type="GO" id="GO:0006310">
    <property type="term" value="P:DNA recombination"/>
    <property type="evidence" value="ECO:0007669"/>
    <property type="project" value="TreeGrafter"/>
</dbReference>
<dbReference type="InterPro" id="IPR006171">
    <property type="entry name" value="TOPRIM_dom"/>
</dbReference>
<comment type="similarity">
    <text evidence="2 8">Belongs to the type IA topoisomerase family.</text>
</comment>
<dbReference type="OrthoDB" id="430051at2759"/>
<evidence type="ECO:0000313" key="12">
    <source>
        <dbReference type="EMBL" id="OQV11750.1"/>
    </source>
</evidence>
<dbReference type="SUPFAM" id="SSF56712">
    <property type="entry name" value="Prokaryotic type I DNA topoisomerase"/>
    <property type="match status" value="1"/>
</dbReference>
<evidence type="ECO:0000259" key="11">
    <source>
        <dbReference type="PROSITE" id="PS52039"/>
    </source>
</evidence>
<accession>A0A1W0W9A2</accession>
<dbReference type="PRINTS" id="PR00417">
    <property type="entry name" value="PRTPISMRASEI"/>
</dbReference>
<dbReference type="GO" id="GO:0003723">
    <property type="term" value="F:RNA binding"/>
    <property type="evidence" value="ECO:0007669"/>
    <property type="project" value="UniProtKB-UniRule"/>
</dbReference>
<dbReference type="PROSITE" id="PS00396">
    <property type="entry name" value="TOPO_IA_1"/>
    <property type="match status" value="1"/>
</dbReference>
<dbReference type="Pfam" id="PF01751">
    <property type="entry name" value="Toprim"/>
    <property type="match status" value="1"/>
</dbReference>
<comment type="function">
    <text evidence="8">Introduces a single-strand break via transesterification at a target site in duplex DNA. Releases the supercoiling and torsional tension of DNA introduced during the DNA replication and transcription by transiently cleaving and rejoining one strand of the DNA duplex. The scissile phosphodiester is attacked by the catalytic tyrosine of the enzyme, resulting in the formation of a DNA-(5'-phosphotyrosyl)-enzyme intermediate and the expulsion of a 3'-OH DNA strand.</text>
</comment>
<dbReference type="SMART" id="SM00493">
    <property type="entry name" value="TOPRIM"/>
    <property type="match status" value="1"/>
</dbReference>
<protein>
    <recommendedName>
        <fullName evidence="3 8">DNA topoisomerase</fullName>
        <ecNumber evidence="3 8">5.6.2.1</ecNumber>
    </recommendedName>
</protein>
<dbReference type="GO" id="GO:0003677">
    <property type="term" value="F:DNA binding"/>
    <property type="evidence" value="ECO:0007669"/>
    <property type="project" value="UniProtKB-KW"/>
</dbReference>
<dbReference type="PANTHER" id="PTHR11390:SF20">
    <property type="entry name" value="DNA TOPOISOMERASE 3-BETA-1"/>
    <property type="match status" value="1"/>
</dbReference>
<dbReference type="InterPro" id="IPR013826">
    <property type="entry name" value="Topo_IA_cen_sub3"/>
</dbReference>
<keyword evidence="6 8" id="KW-0413">Isomerase</keyword>
<evidence type="ECO:0000256" key="4">
    <source>
        <dbReference type="ARBA" id="ARBA00023029"/>
    </source>
</evidence>
<dbReference type="InterPro" id="IPR023405">
    <property type="entry name" value="Topo_IA_core_domain"/>
</dbReference>
<keyword evidence="7" id="KW-0694">RNA-binding</keyword>
<evidence type="ECO:0000256" key="7">
    <source>
        <dbReference type="PROSITE-ProRule" id="PRU00266"/>
    </source>
</evidence>
<dbReference type="GO" id="GO:0006281">
    <property type="term" value="P:DNA repair"/>
    <property type="evidence" value="ECO:0007669"/>
    <property type="project" value="TreeGrafter"/>
</dbReference>
<dbReference type="GO" id="GO:0003917">
    <property type="term" value="F:DNA topoisomerase type I (single strand cut, ATP-independent) activity"/>
    <property type="evidence" value="ECO:0007669"/>
    <property type="project" value="UniProtKB-EC"/>
</dbReference>
<dbReference type="AlphaFoldDB" id="A0A1W0W9A2"/>
<comment type="caution">
    <text evidence="12">The sequence shown here is derived from an EMBL/GenBank/DDBJ whole genome shotgun (WGS) entry which is preliminary data.</text>
</comment>
<evidence type="ECO:0000256" key="6">
    <source>
        <dbReference type="ARBA" id="ARBA00023235"/>
    </source>
</evidence>
<dbReference type="GO" id="GO:0006265">
    <property type="term" value="P:DNA topological change"/>
    <property type="evidence" value="ECO:0007669"/>
    <property type="project" value="InterPro"/>
</dbReference>
<dbReference type="Pfam" id="PF14709">
    <property type="entry name" value="DND1_DSRM"/>
    <property type="match status" value="1"/>
</dbReference>
<dbReference type="InterPro" id="IPR023406">
    <property type="entry name" value="Topo_IA_AS"/>
</dbReference>
<evidence type="ECO:0000256" key="2">
    <source>
        <dbReference type="ARBA" id="ARBA00009446"/>
    </source>
</evidence>
<dbReference type="Pfam" id="PF01131">
    <property type="entry name" value="Topoisom_bac"/>
    <property type="match status" value="1"/>
</dbReference>
<dbReference type="InterPro" id="IPR013824">
    <property type="entry name" value="Topo_IA_cen_sub1"/>
</dbReference>
<feature type="domain" description="Topo IA-type catalytic" evidence="11">
    <location>
        <begin position="175"/>
        <end position="599"/>
    </location>
</feature>
<feature type="region of interest" description="Disordered" evidence="9">
    <location>
        <begin position="622"/>
        <end position="749"/>
    </location>
</feature>
<dbReference type="EMBL" id="MTYJ01000162">
    <property type="protein sequence ID" value="OQV11750.1"/>
    <property type="molecule type" value="Genomic_DNA"/>
</dbReference>
<dbReference type="CDD" id="cd03362">
    <property type="entry name" value="TOPRIM_TopoIA_TopoIII"/>
    <property type="match status" value="1"/>
</dbReference>
<evidence type="ECO:0000259" key="10">
    <source>
        <dbReference type="PROSITE" id="PS50137"/>
    </source>
</evidence>
<name>A0A1W0W9A2_HYPEX</name>
<dbReference type="GO" id="GO:0005634">
    <property type="term" value="C:nucleus"/>
    <property type="evidence" value="ECO:0007669"/>
    <property type="project" value="TreeGrafter"/>
</dbReference>
<dbReference type="PROSITE" id="PS50137">
    <property type="entry name" value="DS_RBD"/>
    <property type="match status" value="1"/>
</dbReference>
<dbReference type="SMART" id="SM00358">
    <property type="entry name" value="DSRM"/>
    <property type="match status" value="1"/>
</dbReference>
<dbReference type="InterPro" id="IPR034144">
    <property type="entry name" value="TOPRIM_TopoIII"/>
</dbReference>
<reference evidence="13" key="1">
    <citation type="submission" date="2017-01" db="EMBL/GenBank/DDBJ databases">
        <title>Comparative genomics of anhydrobiosis in the tardigrade Hypsibius dujardini.</title>
        <authorList>
            <person name="Yoshida Y."/>
            <person name="Koutsovoulos G."/>
            <person name="Laetsch D."/>
            <person name="Stevens L."/>
            <person name="Kumar S."/>
            <person name="Horikawa D."/>
            <person name="Ishino K."/>
            <person name="Komine S."/>
            <person name="Tomita M."/>
            <person name="Blaxter M."/>
            <person name="Arakawa K."/>
        </authorList>
    </citation>
    <scope>NUCLEOTIDE SEQUENCE [LARGE SCALE GENOMIC DNA]</scope>
    <source>
        <strain evidence="13">Z151</strain>
    </source>
</reference>